<proteinExistence type="predicted"/>
<keyword evidence="1" id="KW-0805">Transcription regulation</keyword>
<dbReference type="Pfam" id="PF16925">
    <property type="entry name" value="TetR_C_13"/>
    <property type="match status" value="1"/>
</dbReference>
<dbReference type="SUPFAM" id="SSF46689">
    <property type="entry name" value="Homeodomain-like"/>
    <property type="match status" value="1"/>
</dbReference>
<keyword evidence="2 4" id="KW-0238">DNA-binding</keyword>
<evidence type="ECO:0000256" key="3">
    <source>
        <dbReference type="ARBA" id="ARBA00023163"/>
    </source>
</evidence>
<feature type="domain" description="HTH tetR-type" evidence="5">
    <location>
        <begin position="12"/>
        <end position="72"/>
    </location>
</feature>
<organism evidence="6 7">
    <name type="scientific">Dyella solisilvae</name>
    <dbReference type="NCBI Taxonomy" id="1920168"/>
    <lineage>
        <taxon>Bacteria</taxon>
        <taxon>Pseudomonadati</taxon>
        <taxon>Pseudomonadota</taxon>
        <taxon>Gammaproteobacteria</taxon>
        <taxon>Lysobacterales</taxon>
        <taxon>Rhodanobacteraceae</taxon>
        <taxon>Dyella</taxon>
    </lineage>
</organism>
<dbReference type="InterPro" id="IPR001647">
    <property type="entry name" value="HTH_TetR"/>
</dbReference>
<dbReference type="PANTHER" id="PTHR47506">
    <property type="entry name" value="TRANSCRIPTIONAL REGULATORY PROTEIN"/>
    <property type="match status" value="1"/>
</dbReference>
<dbReference type="EMBL" id="QQSY01000001">
    <property type="protein sequence ID" value="RDJ00649.1"/>
    <property type="molecule type" value="Genomic_DNA"/>
</dbReference>
<dbReference type="AlphaFoldDB" id="A0A370KDD9"/>
<dbReference type="PANTHER" id="PTHR47506:SF6">
    <property type="entry name" value="HTH-TYPE TRANSCRIPTIONAL REPRESSOR NEMR"/>
    <property type="match status" value="1"/>
</dbReference>
<dbReference type="Proteomes" id="UP000254711">
    <property type="component" value="Unassembled WGS sequence"/>
</dbReference>
<evidence type="ECO:0000256" key="4">
    <source>
        <dbReference type="PROSITE-ProRule" id="PRU00335"/>
    </source>
</evidence>
<evidence type="ECO:0000256" key="1">
    <source>
        <dbReference type="ARBA" id="ARBA00023015"/>
    </source>
</evidence>
<dbReference type="InterPro" id="IPR009057">
    <property type="entry name" value="Homeodomain-like_sf"/>
</dbReference>
<protein>
    <submittedName>
        <fullName evidence="6">TetR/AcrR family transcriptional regulator</fullName>
    </submittedName>
</protein>
<evidence type="ECO:0000313" key="7">
    <source>
        <dbReference type="Proteomes" id="UP000254711"/>
    </source>
</evidence>
<dbReference type="InterPro" id="IPR011075">
    <property type="entry name" value="TetR_C"/>
</dbReference>
<reference evidence="6 7" key="1">
    <citation type="submission" date="2018-07" db="EMBL/GenBank/DDBJ databases">
        <title>Dyella solisilvae sp. nov., isolated from the pine and broad-leaved mixed forest soil.</title>
        <authorList>
            <person name="Gao Z."/>
            <person name="Qiu L."/>
        </authorList>
    </citation>
    <scope>NUCLEOTIDE SEQUENCE [LARGE SCALE GENOMIC DNA]</scope>
    <source>
        <strain evidence="6 7">DHG54</strain>
    </source>
</reference>
<dbReference type="Gene3D" id="1.10.357.10">
    <property type="entry name" value="Tetracycline Repressor, domain 2"/>
    <property type="match status" value="1"/>
</dbReference>
<evidence type="ECO:0000313" key="6">
    <source>
        <dbReference type="EMBL" id="RDJ00649.1"/>
    </source>
</evidence>
<feature type="DNA-binding region" description="H-T-H motif" evidence="4">
    <location>
        <begin position="35"/>
        <end position="54"/>
    </location>
</feature>
<name>A0A370KDD9_9GAMM</name>
<dbReference type="Gene3D" id="1.10.10.60">
    <property type="entry name" value="Homeodomain-like"/>
    <property type="match status" value="1"/>
</dbReference>
<sequence>MNYTATSTGKRAATRELILEHAYQLARRDGLEGLSIGSLAQDVGMSKSGVFAHFGSREDLQLAVLEAGQLRFLQQVKWPALKLPRGLPRLRAIVANWVTWAQEYQSGCVLLTAASEYDGREGPLHDMVTRQQSGWRQEMCRAIDHAVANGEVSGDTDAPQMAFEIYALMLGLHHDAALFGFEEARRHTLAAFERLLVSYRPLPGREAAP</sequence>
<dbReference type="GO" id="GO:0003677">
    <property type="term" value="F:DNA binding"/>
    <property type="evidence" value="ECO:0007669"/>
    <property type="project" value="UniProtKB-UniRule"/>
</dbReference>
<keyword evidence="7" id="KW-1185">Reference proteome</keyword>
<accession>A0A370KDD9</accession>
<keyword evidence="3" id="KW-0804">Transcription</keyword>
<dbReference type="OrthoDB" id="326421at2"/>
<evidence type="ECO:0000256" key="2">
    <source>
        <dbReference type="ARBA" id="ARBA00023125"/>
    </source>
</evidence>
<evidence type="ECO:0000259" key="5">
    <source>
        <dbReference type="PROSITE" id="PS50977"/>
    </source>
</evidence>
<dbReference type="Pfam" id="PF00440">
    <property type="entry name" value="TetR_N"/>
    <property type="match status" value="1"/>
</dbReference>
<dbReference type="PROSITE" id="PS50977">
    <property type="entry name" value="HTH_TETR_2"/>
    <property type="match status" value="1"/>
</dbReference>
<dbReference type="InterPro" id="IPR036271">
    <property type="entry name" value="Tet_transcr_reg_TetR-rel_C_sf"/>
</dbReference>
<comment type="caution">
    <text evidence="6">The sequence shown here is derived from an EMBL/GenBank/DDBJ whole genome shotgun (WGS) entry which is preliminary data.</text>
</comment>
<gene>
    <name evidence="6" type="ORF">DVT68_03545</name>
</gene>
<dbReference type="SUPFAM" id="SSF48498">
    <property type="entry name" value="Tetracyclin repressor-like, C-terminal domain"/>
    <property type="match status" value="1"/>
</dbReference>